<sequence>MNTSQLIHSCSFLGCKYFVYFSTPFRINLTTTKRIRSISHFLNTLSSQRLIREYFVCEADRRVGK</sequence>
<keyword evidence="3" id="KW-1185">Reference proteome</keyword>
<proteinExistence type="predicted"/>
<reference evidence="2" key="3">
    <citation type="submission" date="2023-06" db="EMBL/GenBank/DDBJ databases">
        <authorList>
            <person name="Lucena T."/>
            <person name="Sun Q."/>
        </authorList>
    </citation>
    <scope>NUCLEOTIDE SEQUENCE</scope>
    <source>
        <strain evidence="2">CECT 7184</strain>
    </source>
</reference>
<comment type="caution">
    <text evidence="2">The sequence shown here is derived from an EMBL/GenBank/DDBJ whole genome shotgun (WGS) entry which is preliminary data.</text>
</comment>
<dbReference type="EMBL" id="JAUFQU010000001">
    <property type="protein sequence ID" value="MDN3708370.1"/>
    <property type="molecule type" value="Genomic_DNA"/>
</dbReference>
<accession>A0ABT8CZ76</accession>
<evidence type="ECO:0000313" key="1">
    <source>
        <dbReference type="EMBL" id="MDN3708370.1"/>
    </source>
</evidence>
<protein>
    <submittedName>
        <fullName evidence="2">Uncharacterized protein</fullName>
    </submittedName>
</protein>
<evidence type="ECO:0000313" key="2">
    <source>
        <dbReference type="EMBL" id="MDN3709545.1"/>
    </source>
</evidence>
<reference evidence="2" key="1">
    <citation type="journal article" date="2014" name="Int. J. Syst. Evol. Microbiol.">
        <title>Complete genome of a new Firmicutes species belonging to the dominant human colonic microbiota ('Ruminococcus bicirculans') reveals two chromosomes and a selective capacity to utilize plant glucans.</title>
        <authorList>
            <consortium name="NISC Comparative Sequencing Program"/>
            <person name="Wegmann U."/>
            <person name="Louis P."/>
            <person name="Goesmann A."/>
            <person name="Henrissat B."/>
            <person name="Duncan S.H."/>
            <person name="Flint H.J."/>
        </authorList>
    </citation>
    <scope>NUCLEOTIDE SEQUENCE</scope>
    <source>
        <strain evidence="2">CECT 7184</strain>
    </source>
</reference>
<name>A0ABT8CZ76_9FLAO</name>
<evidence type="ECO:0000313" key="3">
    <source>
        <dbReference type="Proteomes" id="UP001242368"/>
    </source>
</evidence>
<organism evidence="2 3">
    <name type="scientific">Paenimyroides ceti</name>
    <dbReference type="NCBI Taxonomy" id="395087"/>
    <lineage>
        <taxon>Bacteria</taxon>
        <taxon>Pseudomonadati</taxon>
        <taxon>Bacteroidota</taxon>
        <taxon>Flavobacteriia</taxon>
        <taxon>Flavobacteriales</taxon>
        <taxon>Flavobacteriaceae</taxon>
        <taxon>Paenimyroides</taxon>
    </lineage>
</organism>
<dbReference type="RefSeq" id="WP_290364238.1">
    <property type="nucleotide sequence ID" value="NZ_JAUFQU010000001.1"/>
</dbReference>
<dbReference type="Proteomes" id="UP001242368">
    <property type="component" value="Unassembled WGS sequence"/>
</dbReference>
<reference evidence="3" key="2">
    <citation type="journal article" date="2019" name="Int. J. Syst. Evol. Microbiol.">
        <title>The Global Catalogue of Microorganisms (GCM) 10K type strain sequencing project: providing services to taxonomists for standard genome sequencing and annotation.</title>
        <authorList>
            <consortium name="The Broad Institute Genomics Platform"/>
            <consortium name="The Broad Institute Genome Sequencing Center for Infectious Disease"/>
            <person name="Wu L."/>
            <person name="Ma J."/>
        </authorList>
    </citation>
    <scope>NUCLEOTIDE SEQUENCE [LARGE SCALE GENOMIC DNA]</scope>
    <source>
        <strain evidence="3">CECT 7184</strain>
    </source>
</reference>
<dbReference type="EMBL" id="JAUFQU010000041">
    <property type="protein sequence ID" value="MDN3709545.1"/>
    <property type="molecule type" value="Genomic_DNA"/>
</dbReference>
<gene>
    <name evidence="1" type="ORF">QW060_14810</name>
    <name evidence="2" type="ORF">QW060_21460</name>
</gene>